<feature type="domain" description="Peptidase C19 ubiquitin carboxyl-terminal hydrolase" evidence="8">
    <location>
        <begin position="586"/>
        <end position="927"/>
    </location>
</feature>
<dbReference type="PANTHER" id="PTHR43982:SF6">
    <property type="entry name" value="UBIQUITIN CARBOXYL-TERMINAL HYDROLASE 2-RELATED"/>
    <property type="match status" value="1"/>
</dbReference>
<dbReference type="SUPFAM" id="SSF54001">
    <property type="entry name" value="Cysteine proteinases"/>
    <property type="match status" value="1"/>
</dbReference>
<dbReference type="InterPro" id="IPR038765">
    <property type="entry name" value="Papain-like_cys_pep_sf"/>
</dbReference>
<dbReference type="Pfam" id="PF00443">
    <property type="entry name" value="UCH"/>
    <property type="match status" value="1"/>
</dbReference>
<protein>
    <recommendedName>
        <fullName evidence="2">ubiquitinyl hydrolase 1</fullName>
        <ecNumber evidence="2">3.4.19.12</ecNumber>
    </recommendedName>
</protein>
<dbReference type="SUPFAM" id="SSF143503">
    <property type="entry name" value="PUG domain-like"/>
    <property type="match status" value="1"/>
</dbReference>
<evidence type="ECO:0000256" key="5">
    <source>
        <dbReference type="ARBA" id="ARBA00022801"/>
    </source>
</evidence>
<keyword evidence="10" id="KW-1185">Reference proteome</keyword>
<dbReference type="InterPro" id="IPR001394">
    <property type="entry name" value="Peptidase_C19_UCH"/>
</dbReference>
<dbReference type="InterPro" id="IPR036339">
    <property type="entry name" value="PUB-like_dom_sf"/>
</dbReference>
<comment type="catalytic activity">
    <reaction evidence="1">
        <text>Thiol-dependent hydrolysis of ester, thioester, amide, peptide and isopeptide bonds formed by the C-terminal Gly of ubiquitin (a 76-residue protein attached to proteins as an intracellular targeting signal).</text>
        <dbReference type="EC" id="3.4.19.12"/>
    </reaction>
</comment>
<evidence type="ECO:0000256" key="6">
    <source>
        <dbReference type="ARBA" id="ARBA00022807"/>
    </source>
</evidence>
<dbReference type="GO" id="GO:0016579">
    <property type="term" value="P:protein deubiquitination"/>
    <property type="evidence" value="ECO:0007669"/>
    <property type="project" value="InterPro"/>
</dbReference>
<organism evidence="9 10">
    <name type="scientific">Podospora australis</name>
    <dbReference type="NCBI Taxonomy" id="1536484"/>
    <lineage>
        <taxon>Eukaryota</taxon>
        <taxon>Fungi</taxon>
        <taxon>Dikarya</taxon>
        <taxon>Ascomycota</taxon>
        <taxon>Pezizomycotina</taxon>
        <taxon>Sordariomycetes</taxon>
        <taxon>Sordariomycetidae</taxon>
        <taxon>Sordariales</taxon>
        <taxon>Podosporaceae</taxon>
        <taxon>Podospora</taxon>
    </lineage>
</organism>
<keyword evidence="5" id="KW-0378">Hydrolase</keyword>
<evidence type="ECO:0000256" key="7">
    <source>
        <dbReference type="SAM" id="MobiDB-lite"/>
    </source>
</evidence>
<evidence type="ECO:0000313" key="9">
    <source>
        <dbReference type="EMBL" id="KAK4192293.1"/>
    </source>
</evidence>
<accession>A0AAN7AM78</accession>
<dbReference type="PANTHER" id="PTHR43982">
    <property type="entry name" value="UBIQUITIN CARBOXYL-TERMINAL HYDROLASE"/>
    <property type="match status" value="1"/>
</dbReference>
<dbReference type="AlphaFoldDB" id="A0AAN7AM78"/>
<dbReference type="GO" id="GO:0070628">
    <property type="term" value="F:proteasome binding"/>
    <property type="evidence" value="ECO:0007669"/>
    <property type="project" value="TreeGrafter"/>
</dbReference>
<dbReference type="CDD" id="cd09212">
    <property type="entry name" value="PUB"/>
    <property type="match status" value="1"/>
</dbReference>
<dbReference type="EC" id="3.4.19.12" evidence="2"/>
<evidence type="ECO:0000256" key="4">
    <source>
        <dbReference type="ARBA" id="ARBA00022786"/>
    </source>
</evidence>
<reference evidence="9" key="2">
    <citation type="submission" date="2023-05" db="EMBL/GenBank/DDBJ databases">
        <authorList>
            <consortium name="Lawrence Berkeley National Laboratory"/>
            <person name="Steindorff A."/>
            <person name="Hensen N."/>
            <person name="Bonometti L."/>
            <person name="Westerberg I."/>
            <person name="Brannstrom I.O."/>
            <person name="Guillou S."/>
            <person name="Cros-Aarteil S."/>
            <person name="Calhoun S."/>
            <person name="Haridas S."/>
            <person name="Kuo A."/>
            <person name="Mondo S."/>
            <person name="Pangilinan J."/>
            <person name="Riley R."/>
            <person name="Labutti K."/>
            <person name="Andreopoulos B."/>
            <person name="Lipzen A."/>
            <person name="Chen C."/>
            <person name="Yanf M."/>
            <person name="Daum C."/>
            <person name="Ng V."/>
            <person name="Clum A."/>
            <person name="Ohm R."/>
            <person name="Martin F."/>
            <person name="Silar P."/>
            <person name="Natvig D."/>
            <person name="Lalanne C."/>
            <person name="Gautier V."/>
            <person name="Ament-Velasquez S.L."/>
            <person name="Kruys A."/>
            <person name="Hutchinson M.I."/>
            <person name="Powell A.J."/>
            <person name="Barry K."/>
            <person name="Miller A.N."/>
            <person name="Grigoriev I.V."/>
            <person name="Debuchy R."/>
            <person name="Gladieux P."/>
            <person name="Thoren M.H."/>
            <person name="Johannesson H."/>
        </authorList>
    </citation>
    <scope>NUCLEOTIDE SEQUENCE</scope>
    <source>
        <strain evidence="9">PSN309</strain>
    </source>
</reference>
<reference evidence="9" key="1">
    <citation type="journal article" date="2023" name="Mol. Phylogenet. Evol.">
        <title>Genome-scale phylogeny and comparative genomics of the fungal order Sordariales.</title>
        <authorList>
            <person name="Hensen N."/>
            <person name="Bonometti L."/>
            <person name="Westerberg I."/>
            <person name="Brannstrom I.O."/>
            <person name="Guillou S."/>
            <person name="Cros-Aarteil S."/>
            <person name="Calhoun S."/>
            <person name="Haridas S."/>
            <person name="Kuo A."/>
            <person name="Mondo S."/>
            <person name="Pangilinan J."/>
            <person name="Riley R."/>
            <person name="LaButti K."/>
            <person name="Andreopoulos B."/>
            <person name="Lipzen A."/>
            <person name="Chen C."/>
            <person name="Yan M."/>
            <person name="Daum C."/>
            <person name="Ng V."/>
            <person name="Clum A."/>
            <person name="Steindorff A."/>
            <person name="Ohm R.A."/>
            <person name="Martin F."/>
            <person name="Silar P."/>
            <person name="Natvig D.O."/>
            <person name="Lalanne C."/>
            <person name="Gautier V."/>
            <person name="Ament-Velasquez S.L."/>
            <person name="Kruys A."/>
            <person name="Hutchinson M.I."/>
            <person name="Powell A.J."/>
            <person name="Barry K."/>
            <person name="Miller A.N."/>
            <person name="Grigoriev I.V."/>
            <person name="Debuchy R."/>
            <person name="Gladieux P."/>
            <person name="Hiltunen Thoren M."/>
            <person name="Johannesson H."/>
        </authorList>
    </citation>
    <scope>NUCLEOTIDE SEQUENCE</scope>
    <source>
        <strain evidence="9">PSN309</strain>
    </source>
</reference>
<feature type="region of interest" description="Disordered" evidence="7">
    <location>
        <begin position="749"/>
        <end position="769"/>
    </location>
</feature>
<keyword evidence="3" id="KW-0645">Protease</keyword>
<comment type="caution">
    <text evidence="9">The sequence shown here is derived from an EMBL/GenBank/DDBJ whole genome shotgun (WGS) entry which is preliminary data.</text>
</comment>
<dbReference type="GO" id="GO:0004843">
    <property type="term" value="F:cysteine-type deubiquitinase activity"/>
    <property type="evidence" value="ECO:0007669"/>
    <property type="project" value="UniProtKB-EC"/>
</dbReference>
<feature type="region of interest" description="Disordered" evidence="7">
    <location>
        <begin position="684"/>
        <end position="703"/>
    </location>
</feature>
<dbReference type="Proteomes" id="UP001302126">
    <property type="component" value="Unassembled WGS sequence"/>
</dbReference>
<dbReference type="EMBL" id="MU864355">
    <property type="protein sequence ID" value="KAK4192293.1"/>
    <property type="molecule type" value="Genomic_DNA"/>
</dbReference>
<gene>
    <name evidence="9" type="ORF">QBC35DRAFT_245869</name>
</gene>
<dbReference type="PROSITE" id="PS00972">
    <property type="entry name" value="USP_1"/>
    <property type="match status" value="1"/>
</dbReference>
<dbReference type="Gene3D" id="3.90.70.10">
    <property type="entry name" value="Cysteine proteinases"/>
    <property type="match status" value="1"/>
</dbReference>
<sequence>MTPASELTYHFPKSGRLASLLLHDWYAGIATTEQAPLPPCSSLRGLRRTANMPEDHDFIRLPSQSSQEWDSNQVISCICKYCRYHFVFTVDTTPDQRQKQKQSGHLEHHFVVTDLHSVTEEDHTADQNKYKPLTRQTAYECSLCGTVAQVSMLRPRLQNKWIELITDQDRIHRSFRLAQKNDPERYADATPEKEAQWASTALTTLSAYLKNILNDDGTSQRKRISARNKTFTVQFGEDCEPIFEYLGFEKKEEDGELYWLQPRLPPRGNRTLLWSERAFFEDVRSEVQSILENSKSSANQPMVRAISSGRESLTKALGCEFPKGKTRLNPQYVHVRLLGVPDAADDEILQYAYSRQVAVDGEHRRQYIDALGNICQASNRSGELQVYVTTERDLDERMRREQQSTPDPLLASYARLNIEEINFKEPQMIIAQFRSLVHLNQSLTWEHSPRSDLLEIAKFLNNEQLRCEAFDYEMRHEEACLFFRLQTTTDLRSIYNVVNSLVSRSSSEEIDHLHLAAKALNPILENRERCEGGSEYLRLLVDIQENLWNGLNGSSLSPLYLTEQDVEMVGGAAPDSTSPTPALPPGLTNIGNTCYLNSILQYCYSLAEIRNYAQSCSQSSDEEISSWLRQGGLLSLGREAERNRAYLGFQCARELGLLFQQMESTRAKFIRPRQELANVVLISPHAKPSQRPPLPPRNTVSNSANATDAADISLPSDIIENLETASNASSETLVGLADADDEASTIKIRDGKSEDAVENSTQPAAPVAPTAGVSTEFTLEELDTQIKKQATGTGQMDVDEILSRILDHLQATMQLTPVTKGEDLVEKAFYSKDAHWQKVGDLDWVRTTPTIRFHNAIPAESGSRSLEDALAADLGLSGNEHFVAISTIDVPSPILPILISRSQHQGGESMKNSQPIRIPHELVLDRFIG</sequence>
<evidence type="ECO:0000313" key="10">
    <source>
        <dbReference type="Proteomes" id="UP001302126"/>
    </source>
</evidence>
<evidence type="ECO:0000259" key="8">
    <source>
        <dbReference type="Pfam" id="PF00443"/>
    </source>
</evidence>
<evidence type="ECO:0000256" key="1">
    <source>
        <dbReference type="ARBA" id="ARBA00000707"/>
    </source>
</evidence>
<dbReference type="InterPro" id="IPR018200">
    <property type="entry name" value="USP_CS"/>
</dbReference>
<evidence type="ECO:0000256" key="2">
    <source>
        <dbReference type="ARBA" id="ARBA00012759"/>
    </source>
</evidence>
<dbReference type="GO" id="GO:0043161">
    <property type="term" value="P:proteasome-mediated ubiquitin-dependent protein catabolic process"/>
    <property type="evidence" value="ECO:0007669"/>
    <property type="project" value="InterPro"/>
</dbReference>
<name>A0AAN7AM78_9PEZI</name>
<keyword evidence="4" id="KW-0833">Ubl conjugation pathway</keyword>
<evidence type="ECO:0000256" key="3">
    <source>
        <dbReference type="ARBA" id="ARBA00022670"/>
    </source>
</evidence>
<keyword evidence="6" id="KW-0788">Thiol protease</keyword>
<dbReference type="GO" id="GO:0061136">
    <property type="term" value="P:regulation of proteasomal protein catabolic process"/>
    <property type="evidence" value="ECO:0007669"/>
    <property type="project" value="TreeGrafter"/>
</dbReference>
<dbReference type="InterPro" id="IPR044635">
    <property type="entry name" value="UBP14-like"/>
</dbReference>
<proteinExistence type="predicted"/>